<dbReference type="CDD" id="cd20267">
    <property type="entry name" value="Complex1_LYR_LYRM7"/>
    <property type="match status" value="1"/>
</dbReference>
<evidence type="ECO:0000256" key="6">
    <source>
        <dbReference type="ARBA" id="ARBA00023128"/>
    </source>
</evidence>
<sequence>MSREMALQAYRHLLRSTRIAFEGDIPTLFAARTKVRSQFEENRSLPTGSKEISDQITHAEEVAKFLKENVVQGHATDADGNYKLRIHKYTERGNNEDIKKSKGKTLAGTKCCSS</sequence>
<comment type="similarity">
    <text evidence="2">Belongs to the complex I LYR family. MZM1 subfamily.</text>
</comment>
<accession>A0A2V1E709</accession>
<organism evidence="10 11">
    <name type="scientific">Periconia macrospinosa</name>
    <dbReference type="NCBI Taxonomy" id="97972"/>
    <lineage>
        <taxon>Eukaryota</taxon>
        <taxon>Fungi</taxon>
        <taxon>Dikarya</taxon>
        <taxon>Ascomycota</taxon>
        <taxon>Pezizomycotina</taxon>
        <taxon>Dothideomycetes</taxon>
        <taxon>Pleosporomycetidae</taxon>
        <taxon>Pleosporales</taxon>
        <taxon>Massarineae</taxon>
        <taxon>Periconiaceae</taxon>
        <taxon>Periconia</taxon>
    </lineage>
</organism>
<dbReference type="GO" id="GO:0044183">
    <property type="term" value="F:protein folding chaperone"/>
    <property type="evidence" value="ECO:0007669"/>
    <property type="project" value="TreeGrafter"/>
</dbReference>
<proteinExistence type="inferred from homology"/>
<dbReference type="GO" id="GO:0005759">
    <property type="term" value="C:mitochondrial matrix"/>
    <property type="evidence" value="ECO:0007669"/>
    <property type="project" value="UniProtKB-SubCell"/>
</dbReference>
<evidence type="ECO:0000256" key="9">
    <source>
        <dbReference type="SAM" id="MobiDB-lite"/>
    </source>
</evidence>
<dbReference type="PANTHER" id="PTHR46749">
    <property type="entry name" value="COMPLEX III ASSEMBLY FACTOR LYRM7"/>
    <property type="match status" value="1"/>
</dbReference>
<dbReference type="Proteomes" id="UP000244855">
    <property type="component" value="Unassembled WGS sequence"/>
</dbReference>
<comment type="function">
    <text evidence="8">Assembly factor required for Rieske Fe-S protein RIP1 incorporation into the cytochrome b-c1 (CIII) complex. Functions as a chaperone, binding to this subunit within the mitochondrial matrix and stabilizing it prior to its translocation and insertion into the late CIII dimeric intermediate within the mitochondrial inner membrane. Modulates the mitochondrial matrix zinc pool.</text>
</comment>
<keyword evidence="5" id="KW-0809">Transit peptide</keyword>
<name>A0A2V1E709_9PLEO</name>
<dbReference type="InterPro" id="IPR050435">
    <property type="entry name" value="MZM1/LYRM7"/>
</dbReference>
<feature type="region of interest" description="Disordered" evidence="9">
    <location>
        <begin position="93"/>
        <end position="114"/>
    </location>
</feature>
<keyword evidence="6" id="KW-0496">Mitochondrion</keyword>
<comment type="subcellular location">
    <subcellularLocation>
        <location evidence="1">Mitochondrion matrix</location>
    </subcellularLocation>
</comment>
<evidence type="ECO:0000256" key="3">
    <source>
        <dbReference type="ARBA" id="ARBA00011589"/>
    </source>
</evidence>
<dbReference type="AlphaFoldDB" id="A0A2V1E709"/>
<evidence type="ECO:0000256" key="8">
    <source>
        <dbReference type="ARBA" id="ARBA00025268"/>
    </source>
</evidence>
<evidence type="ECO:0000256" key="4">
    <source>
        <dbReference type="ARBA" id="ARBA00015108"/>
    </source>
</evidence>
<dbReference type="InterPro" id="IPR045298">
    <property type="entry name" value="Complex1_LYR_LYRM7"/>
</dbReference>
<dbReference type="OrthoDB" id="529194at2759"/>
<dbReference type="EMBL" id="KZ805310">
    <property type="protein sequence ID" value="PVI06136.1"/>
    <property type="molecule type" value="Genomic_DNA"/>
</dbReference>
<evidence type="ECO:0000313" key="11">
    <source>
        <dbReference type="Proteomes" id="UP000244855"/>
    </source>
</evidence>
<dbReference type="Pfam" id="PF13233">
    <property type="entry name" value="Complex1_LYR_2"/>
    <property type="match status" value="1"/>
</dbReference>
<dbReference type="STRING" id="97972.A0A2V1E709"/>
<dbReference type="PANTHER" id="PTHR46749:SF1">
    <property type="entry name" value="COMPLEX III ASSEMBLY FACTOR LYRM7"/>
    <property type="match status" value="1"/>
</dbReference>
<protein>
    <recommendedName>
        <fullName evidence="4">Mitochondrial zinc maintenance protein 1, mitochondrial</fullName>
    </recommendedName>
</protein>
<evidence type="ECO:0000313" key="10">
    <source>
        <dbReference type="EMBL" id="PVI06136.1"/>
    </source>
</evidence>
<keyword evidence="7" id="KW-0143">Chaperone</keyword>
<keyword evidence="11" id="KW-1185">Reference proteome</keyword>
<evidence type="ECO:0000256" key="1">
    <source>
        <dbReference type="ARBA" id="ARBA00004305"/>
    </source>
</evidence>
<evidence type="ECO:0000256" key="7">
    <source>
        <dbReference type="ARBA" id="ARBA00023186"/>
    </source>
</evidence>
<evidence type="ECO:0000256" key="5">
    <source>
        <dbReference type="ARBA" id="ARBA00022946"/>
    </source>
</evidence>
<evidence type="ECO:0000256" key="2">
    <source>
        <dbReference type="ARBA" id="ARBA00009949"/>
    </source>
</evidence>
<dbReference type="GO" id="GO:0034551">
    <property type="term" value="P:mitochondrial respiratory chain complex III assembly"/>
    <property type="evidence" value="ECO:0007669"/>
    <property type="project" value="InterPro"/>
</dbReference>
<reference evidence="10 11" key="1">
    <citation type="journal article" date="2018" name="Sci. Rep.">
        <title>Comparative genomics provides insights into the lifestyle and reveals functional heterogeneity of dark septate endophytic fungi.</title>
        <authorList>
            <person name="Knapp D.G."/>
            <person name="Nemeth J.B."/>
            <person name="Barry K."/>
            <person name="Hainaut M."/>
            <person name="Henrissat B."/>
            <person name="Johnson J."/>
            <person name="Kuo A."/>
            <person name="Lim J.H.P."/>
            <person name="Lipzen A."/>
            <person name="Nolan M."/>
            <person name="Ohm R.A."/>
            <person name="Tamas L."/>
            <person name="Grigoriev I.V."/>
            <person name="Spatafora J.W."/>
            <person name="Nagy L.G."/>
            <person name="Kovacs G.M."/>
        </authorList>
    </citation>
    <scope>NUCLEOTIDE SEQUENCE [LARGE SCALE GENOMIC DNA]</scope>
    <source>
        <strain evidence="10 11">DSE2036</strain>
    </source>
</reference>
<comment type="subunit">
    <text evidence="3">Interacts with RIP1.</text>
</comment>
<gene>
    <name evidence="10" type="ORF">DM02DRAFT_35264</name>
</gene>